<evidence type="ECO:0000313" key="1">
    <source>
        <dbReference type="EMBL" id="GMA73173.1"/>
    </source>
</evidence>
<evidence type="ECO:0000313" key="2">
    <source>
        <dbReference type="Proteomes" id="UP001157039"/>
    </source>
</evidence>
<accession>A0AA37XMR2</accession>
<reference evidence="1 2" key="1">
    <citation type="journal article" date="2014" name="Int. J. Syst. Evol. Microbiol.">
        <title>Complete genome sequence of Corynebacterium casei LMG S-19264T (=DSM 44701T), isolated from a smear-ripened cheese.</title>
        <authorList>
            <consortium name="US DOE Joint Genome Institute (JGI-PGF)"/>
            <person name="Walter F."/>
            <person name="Albersmeier A."/>
            <person name="Kalinowski J."/>
            <person name="Ruckert C."/>
        </authorList>
    </citation>
    <scope>NUCLEOTIDE SEQUENCE [LARGE SCALE GENOMIC DNA]</scope>
    <source>
        <strain evidence="1 2">NBRC 114545</strain>
    </source>
</reference>
<sequence length="55" mass="6402">MKFDPYMYRYPSRRNLVFGKNGVVASASPLASQAGLDILKKVEMRLTQLWQQRQL</sequence>
<proteinExistence type="predicted"/>
<dbReference type="Proteomes" id="UP001157039">
    <property type="component" value="Unassembled WGS sequence"/>
</dbReference>
<dbReference type="AlphaFoldDB" id="A0AA37XMR2"/>
<gene>
    <name evidence="1" type="ORF">GCM10025885_22220</name>
</gene>
<organism evidence="1 2">
    <name type="scientific">Tetragenococcus osmophilus</name>
    <dbReference type="NCBI Taxonomy" id="526944"/>
    <lineage>
        <taxon>Bacteria</taxon>
        <taxon>Bacillati</taxon>
        <taxon>Bacillota</taxon>
        <taxon>Bacilli</taxon>
        <taxon>Lactobacillales</taxon>
        <taxon>Enterococcaceae</taxon>
        <taxon>Tetragenococcus</taxon>
    </lineage>
</organism>
<dbReference type="RefSeq" id="WP_284251482.1">
    <property type="nucleotide sequence ID" value="NZ_BSUW01000001.1"/>
</dbReference>
<protein>
    <submittedName>
        <fullName evidence="1">Uncharacterized protein</fullName>
    </submittedName>
</protein>
<name>A0AA37XMR2_9ENTE</name>
<dbReference type="InterPro" id="IPR029055">
    <property type="entry name" value="Ntn_hydrolases_N"/>
</dbReference>
<comment type="caution">
    <text evidence="1">The sequence shown here is derived from an EMBL/GenBank/DDBJ whole genome shotgun (WGS) entry which is preliminary data.</text>
</comment>
<dbReference type="SUPFAM" id="SSF56235">
    <property type="entry name" value="N-terminal nucleophile aminohydrolases (Ntn hydrolases)"/>
    <property type="match status" value="1"/>
</dbReference>
<dbReference type="EMBL" id="BSUW01000001">
    <property type="protein sequence ID" value="GMA73173.1"/>
    <property type="molecule type" value="Genomic_DNA"/>
</dbReference>